<feature type="compositionally biased region" description="Low complexity" evidence="1">
    <location>
        <begin position="1265"/>
        <end position="1284"/>
    </location>
</feature>
<dbReference type="InterPro" id="IPR051425">
    <property type="entry name" value="Formin_Homology"/>
</dbReference>
<feature type="compositionally biased region" description="Pro residues" evidence="1">
    <location>
        <begin position="1665"/>
        <end position="1689"/>
    </location>
</feature>
<dbReference type="EMBL" id="LATX01001295">
    <property type="protein sequence ID" value="KTB42857.1"/>
    <property type="molecule type" value="Genomic_DNA"/>
</dbReference>
<feature type="region of interest" description="Disordered" evidence="1">
    <location>
        <begin position="856"/>
        <end position="903"/>
    </location>
</feature>
<dbReference type="Pfam" id="PF08914">
    <property type="entry name" value="Myb_Rap1"/>
    <property type="match status" value="1"/>
</dbReference>
<dbReference type="PANTHER" id="PTHR45725">
    <property type="entry name" value="FORMIN HOMOLOGY 2 FAMILY MEMBER"/>
    <property type="match status" value="1"/>
</dbReference>
<dbReference type="InterPro" id="IPR015010">
    <property type="entry name" value="TERF2IP_Myb"/>
</dbReference>
<dbReference type="Proteomes" id="UP000054988">
    <property type="component" value="Unassembled WGS sequence"/>
</dbReference>
<feature type="compositionally biased region" description="Pro residues" evidence="1">
    <location>
        <begin position="55"/>
        <end position="71"/>
    </location>
</feature>
<comment type="caution">
    <text evidence="3">The sequence shown here is derived from an EMBL/GenBank/DDBJ whole genome shotgun (WGS) entry which is preliminary data.</text>
</comment>
<protein>
    <recommendedName>
        <fullName evidence="2">GYF domain-containing protein</fullName>
    </recommendedName>
</protein>
<feature type="region of interest" description="Disordered" evidence="1">
    <location>
        <begin position="202"/>
        <end position="313"/>
    </location>
</feature>
<dbReference type="SUPFAM" id="SSF46689">
    <property type="entry name" value="Homeodomain-like"/>
    <property type="match status" value="1"/>
</dbReference>
<feature type="compositionally biased region" description="Low complexity" evidence="1">
    <location>
        <begin position="388"/>
        <end position="402"/>
    </location>
</feature>
<feature type="compositionally biased region" description="Polar residues" evidence="1">
    <location>
        <begin position="551"/>
        <end position="588"/>
    </location>
</feature>
<feature type="compositionally biased region" description="Basic and acidic residues" evidence="1">
    <location>
        <begin position="880"/>
        <end position="889"/>
    </location>
</feature>
<dbReference type="GO" id="GO:0030838">
    <property type="term" value="P:positive regulation of actin filament polymerization"/>
    <property type="evidence" value="ECO:0007669"/>
    <property type="project" value="TreeGrafter"/>
</dbReference>
<feature type="compositionally biased region" description="Polar residues" evidence="1">
    <location>
        <begin position="991"/>
        <end position="1013"/>
    </location>
</feature>
<dbReference type="Gene3D" id="1.10.10.60">
    <property type="entry name" value="Homeodomain-like"/>
    <property type="match status" value="1"/>
</dbReference>
<feature type="compositionally biased region" description="Basic residues" evidence="1">
    <location>
        <begin position="403"/>
        <end position="413"/>
    </location>
</feature>
<feature type="compositionally biased region" description="Polar residues" evidence="1">
    <location>
        <begin position="234"/>
        <end position="248"/>
    </location>
</feature>
<dbReference type="InterPro" id="IPR035445">
    <property type="entry name" value="GYF-like_dom_sf"/>
</dbReference>
<dbReference type="eggNOG" id="ENOG502S22M">
    <property type="taxonomic scope" value="Eukaryota"/>
</dbReference>
<dbReference type="InterPro" id="IPR009057">
    <property type="entry name" value="Homeodomain-like_sf"/>
</dbReference>
<evidence type="ECO:0000256" key="1">
    <source>
        <dbReference type="SAM" id="MobiDB-lite"/>
    </source>
</evidence>
<dbReference type="PANTHER" id="PTHR45725:SF1">
    <property type="entry name" value="DISHEVELLED ASSOCIATED ACTIVATOR OF MORPHOGENESIS, ISOFORM D"/>
    <property type="match status" value="1"/>
</dbReference>
<feature type="compositionally biased region" description="Polar residues" evidence="1">
    <location>
        <begin position="1111"/>
        <end position="1125"/>
    </location>
</feature>
<dbReference type="Gene3D" id="3.30.1490.40">
    <property type="match status" value="1"/>
</dbReference>
<evidence type="ECO:0000313" key="3">
    <source>
        <dbReference type="EMBL" id="KTB42857.1"/>
    </source>
</evidence>
<dbReference type="CDD" id="cd11655">
    <property type="entry name" value="rap1_myb-like"/>
    <property type="match status" value="1"/>
</dbReference>
<feature type="compositionally biased region" description="Acidic residues" evidence="1">
    <location>
        <begin position="460"/>
        <end position="470"/>
    </location>
</feature>
<organism evidence="3 4">
    <name type="scientific">Moniliophthora roreri</name>
    <name type="common">Frosty pod rot fungus</name>
    <name type="synonym">Monilia roreri</name>
    <dbReference type="NCBI Taxonomy" id="221103"/>
    <lineage>
        <taxon>Eukaryota</taxon>
        <taxon>Fungi</taxon>
        <taxon>Dikarya</taxon>
        <taxon>Basidiomycota</taxon>
        <taxon>Agaricomycotina</taxon>
        <taxon>Agaricomycetes</taxon>
        <taxon>Agaricomycetidae</taxon>
        <taxon>Agaricales</taxon>
        <taxon>Marasmiineae</taxon>
        <taxon>Marasmiaceae</taxon>
        <taxon>Moniliophthora</taxon>
    </lineage>
</organism>
<feature type="compositionally biased region" description="Polar residues" evidence="1">
    <location>
        <begin position="491"/>
        <end position="504"/>
    </location>
</feature>
<feature type="compositionally biased region" description="Pro residues" evidence="1">
    <location>
        <begin position="612"/>
        <end position="627"/>
    </location>
</feature>
<evidence type="ECO:0000313" key="4">
    <source>
        <dbReference type="Proteomes" id="UP000054988"/>
    </source>
</evidence>
<feature type="compositionally biased region" description="Low complexity" evidence="1">
    <location>
        <begin position="1"/>
        <end position="17"/>
    </location>
</feature>
<reference evidence="3 4" key="1">
    <citation type="submission" date="2015-12" db="EMBL/GenBank/DDBJ databases">
        <title>Draft genome sequence of Moniliophthora roreri, the causal agent of frosty pod rot of cacao.</title>
        <authorList>
            <person name="Aime M.C."/>
            <person name="Diaz-Valderrama J.R."/>
            <person name="Kijpornyongpan T."/>
            <person name="Phillips-Mora W."/>
        </authorList>
    </citation>
    <scope>NUCLEOTIDE SEQUENCE [LARGE SCALE GENOMIC DNA]</scope>
    <source>
        <strain evidence="3 4">MCA 2952</strain>
    </source>
</reference>
<feature type="compositionally biased region" description="Basic and acidic residues" evidence="1">
    <location>
        <begin position="1719"/>
        <end position="1742"/>
    </location>
</feature>
<feature type="region of interest" description="Disordered" evidence="1">
    <location>
        <begin position="1"/>
        <end position="73"/>
    </location>
</feature>
<feature type="region of interest" description="Disordered" evidence="1">
    <location>
        <begin position="326"/>
        <end position="637"/>
    </location>
</feature>
<feature type="region of interest" description="Disordered" evidence="1">
    <location>
        <begin position="653"/>
        <end position="672"/>
    </location>
</feature>
<dbReference type="Pfam" id="PF02213">
    <property type="entry name" value="GYF"/>
    <property type="match status" value="1"/>
</dbReference>
<feature type="compositionally biased region" description="Polar residues" evidence="1">
    <location>
        <begin position="520"/>
        <end position="539"/>
    </location>
</feature>
<feature type="region of interest" description="Disordered" evidence="1">
    <location>
        <begin position="991"/>
        <end position="1017"/>
    </location>
</feature>
<feature type="compositionally biased region" description="Basic and acidic residues" evidence="1">
    <location>
        <begin position="338"/>
        <end position="351"/>
    </location>
</feature>
<feature type="region of interest" description="Disordered" evidence="1">
    <location>
        <begin position="1092"/>
        <end position="1125"/>
    </location>
</feature>
<dbReference type="PROSITE" id="PS50829">
    <property type="entry name" value="GYF"/>
    <property type="match status" value="1"/>
</dbReference>
<sequence length="1807" mass="196910">MTDDQQPSSSSSAASSRDQQRSKRLSGFFNHLIHRREPPAPIQEETSTQPKSEDPPQPAPAVPPPRLPPPTLQELGLSLSVVTADLHPSHFTTPPSSGAFLSPNYLLLCHAQGLDVLPITSPPEPQPLPLIRRVSFKSIVVMEQRGVLVAIAGRRDGVRVYALEEIRKAVEWRIDVQIRRERERQKREQAKKLASAFVIESRVSTEKARKPSSSTPPPGAQASAKVSMPRKSSHSSMNTIPAPTQSSAPPVPLIPRTPTTRKTKTPPRRASNTSSSQVPPEPSGHPPPYTPPPTDYFSQPSAPVPMRSMSAVTARARGASVSEVLSVPPISRINTTTDLDRPRDPDAKDGWVESSDDEAINVVAAGSSGSQALDERTSAIHSSPTNNQITASTPQITTTPSPTHRRSLSRRNRPANLDLSLTLSNPVAPSEPSPAPTLLTLRQALASESNRDHPTASLGDVDDDDDDDGEISLTQALLESRIPDLPPPGSTRPQQPIFLSSSHSLVAGDDEPASPRPSDAHSSLTTRSETITTSSAGSNNRRRRWSLMIGGSSSNPSVDQSVPQSPTSASLPNTADPATSHTRSPNRLTRSHSHRSGTSPTPSRRPASAHAEPPPRSAPLDLAPPLPSESASLIPSASRSRFIPRIISNAFNNMRSEDRPSTSPGGLDGDSARKTMATSMVAPPPAAKLEYVKLPGTKGSLMIKAVETAKKRLVPRIPFRRLDIDSVNSFLAILCGENGEKVELFAGTYRTALGLSRTFILPDSPRSLELQLQGDDLVEVFLVFSQNVFGLEPATVRVREVRIGRAERRAARRRAREARADAASASAANDSEVQGEDETNVNVSIGVSVSVGSTVVANGTGSSGPQTPALIPSEHPQQQQEDRDRERAGSNEGNGDDTGTPAEGVVTTSAIAHAEELVALATAQMGPYTTFQQLSFAPQFPLASIADEYVIPPTYPDFLQYREFYEREVENADDNGEASTSAGFNINTMVNGNGHANGSGSESSSADATQVQFSPPGLPLPTPTAPSKWFYKDPRGVVHGPWRASLMQSWYKDSLLPPDLPVRREEDTEFILLKDLRQQSVDPTQPFNPVAPTAIPASTSTTAPPSPAPIQRQSSEASNNNVYQSTDKPLLKPISLLAQPRHFGPPALFYSSRGGHSTTIVDARGRSVLKERFFWSDDETIATGDDDSKPASLTGGRMGDVKRLEAVDIKDRSVLIAMRQGGVEAVDLSDALLRPADDSRGTLPQFNPAPSTVNRRAPFVWRIGTPVSSSPTSQTSTVLSSNSSAKQHKSGLSGHSMSMTRPSRLAPAAKSPAGKMEFNVGDADSEFHDETLLFQDTAGNSVKFHIKSDIDQDVQAQLREAITGLGGEIETTLPDHGIVLVEPGSTDQERIVIHQTRPDLRVHVVPYTYIDACRMAGVIFQRIFVETEAELPMPMHIHESIANPKFREELSERILYCGGNPFVSIESARVVIADSQTSVFSQLVKMSHHTPNRYVESLDWVKRCIEKSEVLFTPHVYKNPGGRRAGEERTQFTDDDEQKLCEWIALKIPYKSTGGRTGNKLYIQLCEMVEAPGYEWVRRHTWQSWRERYKKNADRLDRIIDTIVNQTKPSPGDKGQYGYVRQEEDDKSKKKRKRPAPKAQEFIVGSSGTPIPIGHPALQKTLYPPRQPLPVPVPFLPGMPPPPPPPPRSAQPGGEDSETEVEWNVVVGTDPPPPWAKRKTSEDGDPADGKRARITETDDDTTRQQTMQAIAVVAEHVIDQSLRAIADQYRFTLGEVREYYDKCGDMDRTSKRFQKMREHLALLPDEP</sequence>
<name>A0A0W0G2M9_MONRR</name>
<proteinExistence type="predicted"/>
<accession>A0A0W0G2M9</accession>
<dbReference type="SMART" id="SM00444">
    <property type="entry name" value="GYF"/>
    <property type="match status" value="1"/>
</dbReference>
<feature type="region of interest" description="Disordered" evidence="1">
    <location>
        <begin position="817"/>
        <end position="839"/>
    </location>
</feature>
<feature type="region of interest" description="Disordered" evidence="1">
    <location>
        <begin position="1602"/>
        <end position="1742"/>
    </location>
</feature>
<gene>
    <name evidence="3" type="ORF">WG66_4656</name>
</gene>
<dbReference type="SUPFAM" id="SSF55277">
    <property type="entry name" value="GYF domain"/>
    <property type="match status" value="1"/>
</dbReference>
<feature type="region of interest" description="Disordered" evidence="1">
    <location>
        <begin position="1265"/>
        <end position="1312"/>
    </location>
</feature>
<evidence type="ECO:0000259" key="2">
    <source>
        <dbReference type="PROSITE" id="PS50829"/>
    </source>
</evidence>
<feature type="compositionally biased region" description="Pro residues" evidence="1">
    <location>
        <begin position="279"/>
        <end position="294"/>
    </location>
</feature>
<feature type="compositionally biased region" description="Low complexity" evidence="1">
    <location>
        <begin position="1092"/>
        <end position="1103"/>
    </location>
</feature>
<dbReference type="InterPro" id="IPR003169">
    <property type="entry name" value="GYF"/>
</dbReference>
<feature type="domain" description="GYF" evidence="2">
    <location>
        <begin position="1026"/>
        <end position="1077"/>
    </location>
</feature>
<feature type="compositionally biased region" description="Low complexity" evidence="1">
    <location>
        <begin position="628"/>
        <end position="637"/>
    </location>
</feature>